<organism evidence="2 3">
    <name type="scientific">Rubinisphaera brasiliensis (strain ATCC 49424 / DSM 5305 / JCM 21570 / IAM 15109 / NBRC 103401 / IFAM 1448)</name>
    <name type="common">Planctomyces brasiliensis</name>
    <dbReference type="NCBI Taxonomy" id="756272"/>
    <lineage>
        <taxon>Bacteria</taxon>
        <taxon>Pseudomonadati</taxon>
        <taxon>Planctomycetota</taxon>
        <taxon>Planctomycetia</taxon>
        <taxon>Planctomycetales</taxon>
        <taxon>Planctomycetaceae</taxon>
        <taxon>Rubinisphaera</taxon>
    </lineage>
</organism>
<dbReference type="KEGG" id="pbs:Plabr_4044"/>
<dbReference type="Proteomes" id="UP000006860">
    <property type="component" value="Chromosome"/>
</dbReference>
<keyword evidence="3" id="KW-1185">Reference proteome</keyword>
<sequence length="52" mass="5658">MVERVEQSKGGERARDAGKADQNSKCEKTGQTALILVIDIGVVDRSSIVRSR</sequence>
<evidence type="ECO:0000256" key="1">
    <source>
        <dbReference type="SAM" id="MobiDB-lite"/>
    </source>
</evidence>
<name>F0SGL6_RUBBR</name>
<dbReference type="HOGENOM" id="CLU_3084379_0_0_0"/>
<gene>
    <name evidence="2" type="ordered locus">Plabr_4044</name>
</gene>
<proteinExistence type="predicted"/>
<feature type="region of interest" description="Disordered" evidence="1">
    <location>
        <begin position="1"/>
        <end position="26"/>
    </location>
</feature>
<reference evidence="3" key="1">
    <citation type="submission" date="2011-02" db="EMBL/GenBank/DDBJ databases">
        <title>The complete genome of Planctomyces brasiliensis DSM 5305.</title>
        <authorList>
            <person name="Lucas S."/>
            <person name="Copeland A."/>
            <person name="Lapidus A."/>
            <person name="Bruce D."/>
            <person name="Goodwin L."/>
            <person name="Pitluck S."/>
            <person name="Kyrpides N."/>
            <person name="Mavromatis K."/>
            <person name="Pagani I."/>
            <person name="Ivanova N."/>
            <person name="Ovchinnikova G."/>
            <person name="Lu M."/>
            <person name="Detter J.C."/>
            <person name="Han C."/>
            <person name="Land M."/>
            <person name="Hauser L."/>
            <person name="Markowitz V."/>
            <person name="Cheng J.-F."/>
            <person name="Hugenholtz P."/>
            <person name="Woyke T."/>
            <person name="Wu D."/>
            <person name="Tindall B."/>
            <person name="Pomrenke H.G."/>
            <person name="Brambilla E."/>
            <person name="Klenk H.-P."/>
            <person name="Eisen J.A."/>
        </authorList>
    </citation>
    <scope>NUCLEOTIDE SEQUENCE [LARGE SCALE GENOMIC DNA]</scope>
    <source>
        <strain evidence="3">ATCC 49424 / DSM 5305 / JCM 21570 / NBRC 103401 / IFAM 1448</strain>
    </source>
</reference>
<dbReference type="EMBL" id="CP002546">
    <property type="protein sequence ID" value="ADY61621.1"/>
    <property type="molecule type" value="Genomic_DNA"/>
</dbReference>
<protein>
    <submittedName>
        <fullName evidence="2">Uncharacterized protein</fullName>
    </submittedName>
</protein>
<accession>F0SGL6</accession>
<evidence type="ECO:0000313" key="2">
    <source>
        <dbReference type="EMBL" id="ADY61621.1"/>
    </source>
</evidence>
<dbReference type="AlphaFoldDB" id="F0SGL6"/>
<evidence type="ECO:0000313" key="3">
    <source>
        <dbReference type="Proteomes" id="UP000006860"/>
    </source>
</evidence>